<keyword evidence="2" id="KW-0813">Transport</keyword>
<evidence type="ECO:0000256" key="2">
    <source>
        <dbReference type="ARBA" id="ARBA00022448"/>
    </source>
</evidence>
<organism evidence="5 6">
    <name type="scientific">Siminovitchia sediminis</name>
    <dbReference type="NCBI Taxonomy" id="1274353"/>
    <lineage>
        <taxon>Bacteria</taxon>
        <taxon>Bacillati</taxon>
        <taxon>Bacillota</taxon>
        <taxon>Bacilli</taxon>
        <taxon>Bacillales</taxon>
        <taxon>Bacillaceae</taxon>
        <taxon>Siminovitchia</taxon>
    </lineage>
</organism>
<evidence type="ECO:0000256" key="3">
    <source>
        <dbReference type="ARBA" id="ARBA00022729"/>
    </source>
</evidence>
<dbReference type="PRINTS" id="PR00909">
    <property type="entry name" value="SPERMDNBNDNG"/>
</dbReference>
<dbReference type="InterPro" id="IPR001188">
    <property type="entry name" value="Sperm_putr-bd"/>
</dbReference>
<accession>A0ABW4KCS2</accession>
<comment type="subcellular location">
    <subcellularLocation>
        <location evidence="1">Periplasm</location>
    </subcellularLocation>
</comment>
<name>A0ABW4KCS2_9BACI</name>
<gene>
    <name evidence="5" type="ORF">ACFSCZ_04390</name>
</gene>
<dbReference type="InterPro" id="IPR006059">
    <property type="entry name" value="SBP"/>
</dbReference>
<dbReference type="PANTHER" id="PTHR30222">
    <property type="entry name" value="SPERMIDINE/PUTRESCINE-BINDING PERIPLASMIC PROTEIN"/>
    <property type="match status" value="1"/>
</dbReference>
<dbReference type="PROSITE" id="PS51257">
    <property type="entry name" value="PROKAR_LIPOPROTEIN"/>
    <property type="match status" value="1"/>
</dbReference>
<comment type="caution">
    <text evidence="5">The sequence shown here is derived from an EMBL/GenBank/DDBJ whole genome shotgun (WGS) entry which is preliminary data.</text>
</comment>
<evidence type="ECO:0000313" key="5">
    <source>
        <dbReference type="EMBL" id="MFD1705992.1"/>
    </source>
</evidence>
<dbReference type="PIRSF" id="PIRSF019574">
    <property type="entry name" value="Periplasmic_polyamine_BP"/>
    <property type="match status" value="1"/>
</dbReference>
<keyword evidence="4" id="KW-0574">Periplasm</keyword>
<evidence type="ECO:0000256" key="4">
    <source>
        <dbReference type="ARBA" id="ARBA00022764"/>
    </source>
</evidence>
<dbReference type="EMBL" id="JBHUEO010000007">
    <property type="protein sequence ID" value="MFD1705992.1"/>
    <property type="molecule type" value="Genomic_DNA"/>
</dbReference>
<dbReference type="CDD" id="cd13590">
    <property type="entry name" value="PBP2_PotD_PotF_like"/>
    <property type="match status" value="1"/>
</dbReference>
<evidence type="ECO:0000313" key="6">
    <source>
        <dbReference type="Proteomes" id="UP001597301"/>
    </source>
</evidence>
<dbReference type="PANTHER" id="PTHR30222:SF17">
    <property type="entry name" value="SPERMIDINE_PUTRESCINE-BINDING PERIPLASMIC PROTEIN"/>
    <property type="match status" value="1"/>
</dbReference>
<dbReference type="Pfam" id="PF13416">
    <property type="entry name" value="SBP_bac_8"/>
    <property type="match status" value="1"/>
</dbReference>
<dbReference type="RefSeq" id="WP_380772550.1">
    <property type="nucleotide sequence ID" value="NZ_JBHUEO010000007.1"/>
</dbReference>
<keyword evidence="3" id="KW-0732">Signal</keyword>
<protein>
    <submittedName>
        <fullName evidence="5">Spermidine/putrescine ABC transporter substrate-binding protein</fullName>
    </submittedName>
</protein>
<dbReference type="Proteomes" id="UP001597301">
    <property type="component" value="Unassembled WGS sequence"/>
</dbReference>
<evidence type="ECO:0000256" key="1">
    <source>
        <dbReference type="ARBA" id="ARBA00004418"/>
    </source>
</evidence>
<reference evidence="6" key="1">
    <citation type="journal article" date="2019" name="Int. J. Syst. Evol. Microbiol.">
        <title>The Global Catalogue of Microorganisms (GCM) 10K type strain sequencing project: providing services to taxonomists for standard genome sequencing and annotation.</title>
        <authorList>
            <consortium name="The Broad Institute Genomics Platform"/>
            <consortium name="The Broad Institute Genome Sequencing Center for Infectious Disease"/>
            <person name="Wu L."/>
            <person name="Ma J."/>
        </authorList>
    </citation>
    <scope>NUCLEOTIDE SEQUENCE [LARGE SCALE GENOMIC DNA]</scope>
    <source>
        <strain evidence="6">CGMCC 1.12295</strain>
    </source>
</reference>
<sequence>MHLLKEKKQYIFLFIWLLIAGTFMAGCGSNSEETGGSADEGDGELSGELNLFIWSEYMPDRVIKQFEEETGIKVNYNVYSSNEEMLAKISAGAAGYDISVASDYMVEIMKKQDLLEPVNKDNLSNMGNLDEQFLGQSFDPENDYSIPYMWGNVVIAVNKDTVNKEVTSYSDLWDPEFKNSLVVLDDQRVLIGIANKLQGESMNATDPEVIQKSKDILMDLLPNVKAYDSDSPKTMLVNGEAKAGIVWGAEAYLASVENPAIETVLPEEGTNIWMDNFVIPKGAPNQENAEAFIDFILQPEVSAEISKDFPYANPNIAAHELIDEEILNHPAVYSPEEFLNKSEFFTDIEDAILEYDRVWSEIKQ</sequence>
<dbReference type="Gene3D" id="3.40.190.10">
    <property type="entry name" value="Periplasmic binding protein-like II"/>
    <property type="match status" value="2"/>
</dbReference>
<dbReference type="SUPFAM" id="SSF53850">
    <property type="entry name" value="Periplasmic binding protein-like II"/>
    <property type="match status" value="1"/>
</dbReference>
<proteinExistence type="predicted"/>
<keyword evidence="6" id="KW-1185">Reference proteome</keyword>